<dbReference type="EMBL" id="RQFP01000001">
    <property type="protein sequence ID" value="TGK95844.1"/>
    <property type="molecule type" value="Genomic_DNA"/>
</dbReference>
<dbReference type="NCBIfam" id="NF047452">
    <property type="entry name" value="PerABupregLA3478"/>
    <property type="match status" value="1"/>
</dbReference>
<gene>
    <name evidence="1" type="ORF">EHQ30_04230</name>
</gene>
<comment type="caution">
    <text evidence="1">The sequence shown here is derived from an EMBL/GenBank/DDBJ whole genome shotgun (WGS) entry which is preliminary data.</text>
</comment>
<dbReference type="RefSeq" id="WP_135676644.1">
    <property type="nucleotide sequence ID" value="NZ_RQFP01000001.1"/>
</dbReference>
<protein>
    <submittedName>
        <fullName evidence="1">Uncharacterized protein</fullName>
    </submittedName>
</protein>
<name>A0A5F1ZA02_9LEPT</name>
<dbReference type="Proteomes" id="UP000297891">
    <property type="component" value="Unassembled WGS sequence"/>
</dbReference>
<evidence type="ECO:0000313" key="1">
    <source>
        <dbReference type="EMBL" id="TGK95844.1"/>
    </source>
</evidence>
<dbReference type="AlphaFoldDB" id="A0A5F1ZA02"/>
<proteinExistence type="predicted"/>
<keyword evidence="2" id="KW-1185">Reference proteome</keyword>
<dbReference type="OrthoDB" id="332267at2"/>
<reference evidence="1" key="1">
    <citation type="journal article" date="2019" name="PLoS Negl. Trop. Dis.">
        <title>Revisiting the worldwide diversity of Leptospira species in the environment.</title>
        <authorList>
            <person name="Vincent A.T."/>
            <person name="Schiettekatte O."/>
            <person name="Bourhy P."/>
            <person name="Veyrier F.J."/>
            <person name="Picardeau M."/>
        </authorList>
    </citation>
    <scope>NUCLEOTIDE SEQUENCE [LARGE SCALE GENOMIC DNA]</scope>
    <source>
        <strain evidence="1">201800277</strain>
    </source>
</reference>
<sequence>MKTQKSNPVLNLKNVVLLLFIVFFINCIESNSGKVPPLITANVTPYTPGDLGIPTPPADSPLATLPAISNNERAAIEETFQMMAENGQLDQKFVKESSVASRNLLMNRPLTDAELEARVEAELKGQSYPVPTYGSEQAVLQKESEAADAFYGRIASDLPTLTVPELVKVRENFTLSLVMIRFMIDYGTTDNGIPTSFLIMAREKAVAIRQKVNEELIKRGVTTL</sequence>
<accession>A0A5F1ZA02</accession>
<organism evidence="1 2">
    <name type="scientific">Leptospira brenneri</name>
    <dbReference type="NCBI Taxonomy" id="2023182"/>
    <lineage>
        <taxon>Bacteria</taxon>
        <taxon>Pseudomonadati</taxon>
        <taxon>Spirochaetota</taxon>
        <taxon>Spirochaetia</taxon>
        <taxon>Leptospirales</taxon>
        <taxon>Leptospiraceae</taxon>
        <taxon>Leptospira</taxon>
    </lineage>
</organism>
<evidence type="ECO:0000313" key="2">
    <source>
        <dbReference type="Proteomes" id="UP000297891"/>
    </source>
</evidence>